<feature type="binding site" evidence="5">
    <location>
        <position position="80"/>
    </location>
    <ligand>
        <name>Zn(2+)</name>
        <dbReference type="ChEBI" id="CHEBI:29105"/>
    </ligand>
</feature>
<feature type="binding site" evidence="5">
    <location>
        <position position="77"/>
    </location>
    <ligand>
        <name>Zn(2+)</name>
        <dbReference type="ChEBI" id="CHEBI:29105"/>
    </ligand>
</feature>
<dbReference type="Pfam" id="PF24827">
    <property type="entry name" value="AstE_AspA_cat"/>
    <property type="match status" value="1"/>
</dbReference>
<keyword evidence="1 5" id="KW-0056">Arginine metabolism</keyword>
<evidence type="ECO:0000256" key="5">
    <source>
        <dbReference type="HAMAP-Rule" id="MF_00767"/>
    </source>
</evidence>
<dbReference type="UniPathway" id="UPA00185">
    <property type="reaction ID" value="UER00283"/>
</dbReference>
<dbReference type="InterPro" id="IPR016681">
    <property type="entry name" value="SuccinylGlu_desuccinylase"/>
</dbReference>
<evidence type="ECO:0000259" key="8">
    <source>
        <dbReference type="Pfam" id="PF24827"/>
    </source>
</evidence>
<evidence type="ECO:0000259" key="7">
    <source>
        <dbReference type="Pfam" id="PF04952"/>
    </source>
</evidence>
<evidence type="ECO:0000313" key="9">
    <source>
        <dbReference type="EMBL" id="SMG27728.1"/>
    </source>
</evidence>
<feature type="binding site" evidence="5">
    <location>
        <position position="173"/>
    </location>
    <ligand>
        <name>Zn(2+)</name>
        <dbReference type="ChEBI" id="CHEBI:29105"/>
    </ligand>
</feature>
<dbReference type="HAMAP" id="MF_00767">
    <property type="entry name" value="Arg_catab_AstE"/>
    <property type="match status" value="1"/>
</dbReference>
<dbReference type="GO" id="GO:0016788">
    <property type="term" value="F:hydrolase activity, acting on ester bonds"/>
    <property type="evidence" value="ECO:0007669"/>
    <property type="project" value="UniProtKB-UniRule"/>
</dbReference>
<gene>
    <name evidence="5" type="primary">astE</name>
    <name evidence="9" type="ORF">SAMN06265784_102668</name>
</gene>
<evidence type="ECO:0000256" key="6">
    <source>
        <dbReference type="NCBIfam" id="TIGR03242"/>
    </source>
</evidence>
<dbReference type="AlphaFoldDB" id="A0A1X7JIZ0"/>
<keyword evidence="4 5" id="KW-0862">Zinc</keyword>
<dbReference type="CDD" id="cd03855">
    <property type="entry name" value="M14_ASTE"/>
    <property type="match status" value="1"/>
</dbReference>
<accession>A0A1X7JIZ0</accession>
<keyword evidence="10" id="KW-1185">Reference proteome</keyword>
<dbReference type="InterPro" id="IPR055438">
    <property type="entry name" value="AstE_AspA_cat"/>
</dbReference>
<dbReference type="SUPFAM" id="SSF53187">
    <property type="entry name" value="Zn-dependent exopeptidases"/>
    <property type="match status" value="1"/>
</dbReference>
<keyword evidence="2 5" id="KW-0479">Metal-binding</keyword>
<dbReference type="Gene3D" id="3.40.630.10">
    <property type="entry name" value="Zn peptidases"/>
    <property type="match status" value="1"/>
</dbReference>
<name>A0A1X7JIZ0_9BURK</name>
<comment type="pathway">
    <text evidence="5">Amino-acid degradation; L-arginine degradation via AST pathway; L-glutamate and succinate from L-arginine: step 5/5.</text>
</comment>
<sequence>MPSSTSMLDDFLAWTLAGTRPAAHEAKGVCANGVSWSWLDEGVLAMEPARASIHQQAEASTQRPENLRSVLVSAGVHGDETAPIELLSRMIADIAQGRAALACRLLVILGNVDAMREGCRYRDDDLNRLFSGRHLQLPHSHEAPRAAALEQAATRFFAAASEAPGARRHIDMHTAIRASAFEQFALLPHTGKPFSRAMFEWLGDARISAVLLHTTKGNTYSNFTAQACGADACTLELGKVRPFGENDLTRFVGADLAVRALLAGTRVGSQTTVQANGSADAASEAPSAMPRVFTVIDQLTKQSDAFELLLAPDVPNFTPFTKGTLLARDGDYRYTVRHDEERIVFPNATVKPGLRAGLLVIETTAETLSKLV</sequence>
<evidence type="ECO:0000256" key="1">
    <source>
        <dbReference type="ARBA" id="ARBA00022503"/>
    </source>
</evidence>
<dbReference type="NCBIfam" id="TIGR03242">
    <property type="entry name" value="arg_catab_astE"/>
    <property type="match status" value="1"/>
</dbReference>
<dbReference type="GO" id="GO:0019544">
    <property type="term" value="P:L-arginine catabolic process to L-glutamate"/>
    <property type="evidence" value="ECO:0007669"/>
    <property type="project" value="UniProtKB-UniRule"/>
</dbReference>
<dbReference type="Proteomes" id="UP000193228">
    <property type="component" value="Unassembled WGS sequence"/>
</dbReference>
<dbReference type="InterPro" id="IPR007036">
    <property type="entry name" value="Aste_AspA_hybrid_dom"/>
</dbReference>
<evidence type="ECO:0000256" key="2">
    <source>
        <dbReference type="ARBA" id="ARBA00022723"/>
    </source>
</evidence>
<feature type="domain" description="AstE/AspA barrel-sandwich hybrid" evidence="7">
    <location>
        <begin position="290"/>
        <end position="362"/>
    </location>
</feature>
<dbReference type="EMBL" id="FXAT01000002">
    <property type="protein sequence ID" value="SMG27728.1"/>
    <property type="molecule type" value="Genomic_DNA"/>
</dbReference>
<dbReference type="PANTHER" id="PTHR15162">
    <property type="entry name" value="ASPARTOACYLASE"/>
    <property type="match status" value="1"/>
</dbReference>
<dbReference type="GO" id="GO:0019545">
    <property type="term" value="P:L-arginine catabolic process to succinate"/>
    <property type="evidence" value="ECO:0007669"/>
    <property type="project" value="UniProtKB-UniRule"/>
</dbReference>
<comment type="cofactor">
    <cofactor evidence="5">
        <name>Zn(2+)</name>
        <dbReference type="ChEBI" id="CHEBI:29105"/>
    </cofactor>
    <text evidence="5">Binds 1 zinc ion per subunit.</text>
</comment>
<proteinExistence type="inferred from homology"/>
<reference evidence="10" key="1">
    <citation type="submission" date="2017-04" db="EMBL/GenBank/DDBJ databases">
        <authorList>
            <person name="Varghese N."/>
            <person name="Submissions S."/>
        </authorList>
    </citation>
    <scope>NUCLEOTIDE SEQUENCE [LARGE SCALE GENOMIC DNA]</scope>
    <source>
        <strain evidence="10">LMG 29540</strain>
    </source>
</reference>
<dbReference type="OrthoDB" id="5290473at2"/>
<dbReference type="PIRSF" id="PIRSF017020">
    <property type="entry name" value="AstE"/>
    <property type="match status" value="1"/>
</dbReference>
<dbReference type="EC" id="3.5.1.96" evidence="5 6"/>
<feature type="active site" evidence="5">
    <location>
        <position position="236"/>
    </location>
</feature>
<comment type="catalytic activity">
    <reaction evidence="5">
        <text>N-succinyl-L-glutamate + H2O = L-glutamate + succinate</text>
        <dbReference type="Rhea" id="RHEA:15169"/>
        <dbReference type="ChEBI" id="CHEBI:15377"/>
        <dbReference type="ChEBI" id="CHEBI:29985"/>
        <dbReference type="ChEBI" id="CHEBI:30031"/>
        <dbReference type="ChEBI" id="CHEBI:58763"/>
        <dbReference type="EC" id="3.5.1.96"/>
    </reaction>
</comment>
<dbReference type="Pfam" id="PF04952">
    <property type="entry name" value="AstE_AspA_hybrid"/>
    <property type="match status" value="1"/>
</dbReference>
<dbReference type="NCBIfam" id="NF003706">
    <property type="entry name" value="PRK05324.1"/>
    <property type="match status" value="1"/>
</dbReference>
<dbReference type="GO" id="GO:0008270">
    <property type="term" value="F:zinc ion binding"/>
    <property type="evidence" value="ECO:0007669"/>
    <property type="project" value="UniProtKB-UniRule"/>
</dbReference>
<protein>
    <recommendedName>
        <fullName evidence="5 6">Succinylglutamate desuccinylase</fullName>
        <ecNumber evidence="5 6">3.5.1.96</ecNumber>
    </recommendedName>
</protein>
<evidence type="ECO:0000256" key="3">
    <source>
        <dbReference type="ARBA" id="ARBA00022801"/>
    </source>
</evidence>
<dbReference type="STRING" id="1515439.SAMN06265784_102668"/>
<dbReference type="PANTHER" id="PTHR15162:SF7">
    <property type="entry name" value="SUCCINYLGLUTAMATE DESUCCINYLASE"/>
    <property type="match status" value="1"/>
</dbReference>
<organism evidence="9 10">
    <name type="scientific">Paraburkholderia susongensis</name>
    <dbReference type="NCBI Taxonomy" id="1515439"/>
    <lineage>
        <taxon>Bacteria</taxon>
        <taxon>Pseudomonadati</taxon>
        <taxon>Pseudomonadota</taxon>
        <taxon>Betaproteobacteria</taxon>
        <taxon>Burkholderiales</taxon>
        <taxon>Burkholderiaceae</taxon>
        <taxon>Paraburkholderia</taxon>
    </lineage>
</organism>
<evidence type="ECO:0000256" key="4">
    <source>
        <dbReference type="ARBA" id="ARBA00022833"/>
    </source>
</evidence>
<feature type="domain" description="Succinylglutamate desuccinylase/Aspartoacylase catalytic" evidence="8">
    <location>
        <begin position="68"/>
        <end position="261"/>
    </location>
</feature>
<comment type="similarity">
    <text evidence="5">Belongs to the AspA/AstE family. Succinylglutamate desuccinylase subfamily.</text>
</comment>
<evidence type="ECO:0000313" key="10">
    <source>
        <dbReference type="Proteomes" id="UP000193228"/>
    </source>
</evidence>
<keyword evidence="3 5" id="KW-0378">Hydrolase</keyword>
<comment type="function">
    <text evidence="5">Transforms N(2)-succinylglutamate into succinate and glutamate.</text>
</comment>
<dbReference type="GO" id="GO:0009017">
    <property type="term" value="F:succinylglutamate desuccinylase activity"/>
    <property type="evidence" value="ECO:0007669"/>
    <property type="project" value="UniProtKB-UniRule"/>
</dbReference>
<dbReference type="InterPro" id="IPR050178">
    <property type="entry name" value="AspA/AstE_fam"/>
</dbReference>